<dbReference type="SMART" id="SM00267">
    <property type="entry name" value="GGDEF"/>
    <property type="match status" value="1"/>
</dbReference>
<gene>
    <name evidence="2" type="ORF">ADUPG1_004572</name>
</gene>
<dbReference type="InterPro" id="IPR000160">
    <property type="entry name" value="GGDEF_dom"/>
</dbReference>
<comment type="caution">
    <text evidence="2">The sequence shown here is derived from an EMBL/GenBank/DDBJ whole genome shotgun (WGS) entry which is preliminary data.</text>
</comment>
<evidence type="ECO:0000259" key="1">
    <source>
        <dbReference type="PROSITE" id="PS50887"/>
    </source>
</evidence>
<keyword evidence="3" id="KW-1185">Reference proteome</keyword>
<sequence length="101" mass="11438">MKQLVSIAFSALREDDSIGRYGGDEFFIILPDQTASQAIKIADRFRQNVMEQTEPPYTISIGISTYPWDGESHKELIKIADDGLYKSKELGRNRASYTGYL</sequence>
<name>A0ABQ5K0S3_9EUKA</name>
<dbReference type="NCBIfam" id="TIGR00254">
    <property type="entry name" value="GGDEF"/>
    <property type="match status" value="1"/>
</dbReference>
<dbReference type="InterPro" id="IPR029787">
    <property type="entry name" value="Nucleotide_cyclase"/>
</dbReference>
<organism evidence="2 3">
    <name type="scientific">Aduncisulcus paluster</name>
    <dbReference type="NCBI Taxonomy" id="2918883"/>
    <lineage>
        <taxon>Eukaryota</taxon>
        <taxon>Metamonada</taxon>
        <taxon>Carpediemonas-like organisms</taxon>
        <taxon>Aduncisulcus</taxon>
    </lineage>
</organism>
<dbReference type="InterPro" id="IPR043128">
    <property type="entry name" value="Rev_trsase/Diguanyl_cyclase"/>
</dbReference>
<evidence type="ECO:0000313" key="2">
    <source>
        <dbReference type="EMBL" id="GKT24045.1"/>
    </source>
</evidence>
<dbReference type="PANTHER" id="PTHR45138">
    <property type="entry name" value="REGULATORY COMPONENTS OF SENSORY TRANSDUCTION SYSTEM"/>
    <property type="match status" value="1"/>
</dbReference>
<proteinExistence type="predicted"/>
<dbReference type="Gene3D" id="3.30.70.270">
    <property type="match status" value="1"/>
</dbReference>
<dbReference type="EMBL" id="BQXS01006958">
    <property type="protein sequence ID" value="GKT24045.1"/>
    <property type="molecule type" value="Genomic_DNA"/>
</dbReference>
<reference evidence="2" key="1">
    <citation type="submission" date="2022-03" db="EMBL/GenBank/DDBJ databases">
        <title>Draft genome sequence of Aduncisulcus paluster, a free-living microaerophilic Fornicata.</title>
        <authorList>
            <person name="Yuyama I."/>
            <person name="Kume K."/>
            <person name="Tamura T."/>
            <person name="Inagaki Y."/>
            <person name="Hashimoto T."/>
        </authorList>
    </citation>
    <scope>NUCLEOTIDE SEQUENCE</scope>
    <source>
        <strain evidence="2">NY0171</strain>
    </source>
</reference>
<dbReference type="SUPFAM" id="SSF55073">
    <property type="entry name" value="Nucleotide cyclase"/>
    <property type="match status" value="1"/>
</dbReference>
<dbReference type="InterPro" id="IPR050469">
    <property type="entry name" value="Diguanylate_Cyclase"/>
</dbReference>
<dbReference type="Pfam" id="PF00990">
    <property type="entry name" value="GGDEF"/>
    <property type="match status" value="1"/>
</dbReference>
<feature type="domain" description="GGDEF" evidence="1">
    <location>
        <begin position="1"/>
        <end position="100"/>
    </location>
</feature>
<feature type="non-terminal residue" evidence="2">
    <location>
        <position position="101"/>
    </location>
</feature>
<dbReference type="PANTHER" id="PTHR45138:SF9">
    <property type="entry name" value="DIGUANYLATE CYCLASE DGCM-RELATED"/>
    <property type="match status" value="1"/>
</dbReference>
<dbReference type="Proteomes" id="UP001057375">
    <property type="component" value="Unassembled WGS sequence"/>
</dbReference>
<dbReference type="PROSITE" id="PS50887">
    <property type="entry name" value="GGDEF"/>
    <property type="match status" value="1"/>
</dbReference>
<dbReference type="CDD" id="cd01949">
    <property type="entry name" value="GGDEF"/>
    <property type="match status" value="1"/>
</dbReference>
<protein>
    <submittedName>
        <fullName evidence="2">GGDEF domain-containing protein</fullName>
    </submittedName>
</protein>
<accession>A0ABQ5K0S3</accession>
<evidence type="ECO:0000313" key="3">
    <source>
        <dbReference type="Proteomes" id="UP001057375"/>
    </source>
</evidence>